<keyword evidence="2" id="KW-0833">Ubl conjugation pathway</keyword>
<feature type="compositionally biased region" description="Polar residues" evidence="3">
    <location>
        <begin position="707"/>
        <end position="722"/>
    </location>
</feature>
<feature type="compositionally biased region" description="Polar residues" evidence="3">
    <location>
        <begin position="511"/>
        <end position="524"/>
    </location>
</feature>
<dbReference type="PROSITE" id="PS50127">
    <property type="entry name" value="UBC_2"/>
    <property type="match status" value="1"/>
</dbReference>
<feature type="domain" description="UBC core" evidence="4">
    <location>
        <begin position="757"/>
        <end position="917"/>
    </location>
</feature>
<comment type="caution">
    <text evidence="5">The sequence shown here is derived from an EMBL/GenBank/DDBJ whole genome shotgun (WGS) entry which is preliminary data.</text>
</comment>
<sequence length="983" mass="106864">MATRRRPPVHVFDLVERTDKTLGLVWRVAGDVDSDDSEDDDSQVDEEPLADGQASVAWLCPDPPGAAQTELITGLQVLDRSLIVGDFVARASDPLGQTGMVVAVKQLVDLQTPGGASATGLPASCLAPVLPLQGGQSVLHRRTSWIGVIGQVMEMVVVQFDDGCIIELRDLDDAGRDTLLFCNQQDYMFGEEFDCLYYPGQRVMLPALHVLDEVNYRVLKGRRPTRLKGAVLSVTASRAAVDWLETLCLPEGTQGVQPPPEFVSAEELLPFSYFCRDNWHLGQWGILSSEYDPATVTGPNSPWTQGAPGPAAAAMASQQRQHSVFEREPAMDEDWPVVHPNVSRQRAKNRKRNARRRGHRHETQAPQVPELPPTAQVINTRTVVDVRWQDGGLEQGLAAAECLPFEQQDDHDFWPEDVVEEKADELADTPPAWRPRTGIVQRVNAAARTAVIKWLEKGFDDQAALMDIACLPETTVSVYAIQQHSVYAYALGEVAVLLDGMAERKAPESSRAAQPNGASASPRPNSHAGMPASAHAARSGQHTQQQQAQGASSVDSLLPCVGQIIGMQDGAVKVHWLDGHESVVTRNQIYIVNNEVDDMTDDEEGASEASAESEYTYEGSDYMEDDSDELSEDADERPSYISAGRAGGSPVYEDLERPPFPSRQATSPLASGHAQPSHEAPATGSPAADASCASPSAEPVAKAESAANGSAGPSTAQPSAGTTFAPVAGFPQFEVLDVAPSGHHYMSQAPAAGNTRTFQKAVLKEWDSLRHNLPPSIWARAYESRMDLLRVLILGAAGTPYHNNLFCFDLQLPPDYPHSPPKLHYHSWGLRVNPNLYENGKVCLSLLGTWNGRASELWNPASSTLLQVLVSIQGLILVPKPYYNEAGFERQVGSAEGEKHARLYNENAFLLVCRSAMHILRRPPAPFEPLIQLHYNAHGATLLAACQAYLRGEAVGPSEGFKLMLEQLLPRLQAALQAECIQG</sequence>
<accession>A0AAW1P962</accession>
<evidence type="ECO:0000313" key="6">
    <source>
        <dbReference type="Proteomes" id="UP001489004"/>
    </source>
</evidence>
<dbReference type="AlphaFoldDB" id="A0AAW1P962"/>
<feature type="region of interest" description="Disordered" evidence="3">
    <location>
        <begin position="595"/>
        <end position="723"/>
    </location>
</feature>
<evidence type="ECO:0000313" key="5">
    <source>
        <dbReference type="EMBL" id="KAK9804890.1"/>
    </source>
</evidence>
<evidence type="ECO:0000259" key="4">
    <source>
        <dbReference type="PROSITE" id="PS50127"/>
    </source>
</evidence>
<protein>
    <recommendedName>
        <fullName evidence="4">UBC core domain-containing protein</fullName>
    </recommendedName>
</protein>
<dbReference type="GO" id="GO:0061631">
    <property type="term" value="F:ubiquitin conjugating enzyme activity"/>
    <property type="evidence" value="ECO:0007669"/>
    <property type="project" value="TreeGrafter"/>
</dbReference>
<reference evidence="5 6" key="1">
    <citation type="journal article" date="2024" name="Nat. Commun.">
        <title>Phylogenomics reveals the evolutionary origins of lichenization in chlorophyte algae.</title>
        <authorList>
            <person name="Puginier C."/>
            <person name="Libourel C."/>
            <person name="Otte J."/>
            <person name="Skaloud P."/>
            <person name="Haon M."/>
            <person name="Grisel S."/>
            <person name="Petersen M."/>
            <person name="Berrin J.G."/>
            <person name="Delaux P.M."/>
            <person name="Dal Grande F."/>
            <person name="Keller J."/>
        </authorList>
    </citation>
    <scope>NUCLEOTIDE SEQUENCE [LARGE SCALE GENOMIC DNA]</scope>
    <source>
        <strain evidence="5 6">SAG 2043</strain>
    </source>
</reference>
<dbReference type="PANTHER" id="PTHR46116">
    <property type="entry name" value="(E3-INDEPENDENT) E2 UBIQUITIN-CONJUGATING ENZYME"/>
    <property type="match status" value="1"/>
</dbReference>
<feature type="compositionally biased region" description="Acidic residues" evidence="3">
    <location>
        <begin position="621"/>
        <end position="635"/>
    </location>
</feature>
<dbReference type="Gene3D" id="3.10.110.10">
    <property type="entry name" value="Ubiquitin Conjugating Enzyme"/>
    <property type="match status" value="1"/>
</dbReference>
<dbReference type="PANTHER" id="PTHR46116:SF15">
    <property type="entry name" value="(E3-INDEPENDENT) E2 UBIQUITIN-CONJUGATING ENZYME"/>
    <property type="match status" value="1"/>
</dbReference>
<feature type="region of interest" description="Disordered" evidence="3">
    <location>
        <begin position="506"/>
        <end position="551"/>
    </location>
</feature>
<evidence type="ECO:0000256" key="3">
    <source>
        <dbReference type="SAM" id="MobiDB-lite"/>
    </source>
</evidence>
<feature type="region of interest" description="Disordered" evidence="3">
    <location>
        <begin position="341"/>
        <end position="367"/>
    </location>
</feature>
<name>A0AAW1P962_9CHLO</name>
<dbReference type="InterPro" id="IPR057734">
    <property type="entry name" value="UBE2O-like_SH3-C"/>
</dbReference>
<dbReference type="SMART" id="SM00212">
    <property type="entry name" value="UBCc"/>
    <property type="match status" value="1"/>
</dbReference>
<dbReference type="Proteomes" id="UP001489004">
    <property type="component" value="Unassembled WGS sequence"/>
</dbReference>
<keyword evidence="6" id="KW-1185">Reference proteome</keyword>
<proteinExistence type="predicted"/>
<feature type="compositionally biased region" description="Basic residues" evidence="3">
    <location>
        <begin position="345"/>
        <end position="360"/>
    </location>
</feature>
<dbReference type="InterPro" id="IPR057735">
    <property type="entry name" value="UBE2O-like_tSH3-B"/>
</dbReference>
<dbReference type="Pfam" id="PF23043">
    <property type="entry name" value="SH3-B_UBE2O"/>
    <property type="match status" value="1"/>
</dbReference>
<feature type="compositionally biased region" description="Low complexity" evidence="3">
    <location>
        <begin position="536"/>
        <end position="551"/>
    </location>
</feature>
<dbReference type="InterPro" id="IPR000608">
    <property type="entry name" value="UBC"/>
</dbReference>
<dbReference type="Pfam" id="PF23044">
    <property type="entry name" value="SH3-C_UBE2O"/>
    <property type="match status" value="1"/>
</dbReference>
<evidence type="ECO:0000256" key="2">
    <source>
        <dbReference type="ARBA" id="ARBA00022786"/>
    </source>
</evidence>
<dbReference type="CDD" id="cd23837">
    <property type="entry name" value="UBCc_UBE2O"/>
    <property type="match status" value="1"/>
</dbReference>
<dbReference type="Pfam" id="PF00179">
    <property type="entry name" value="UQ_con"/>
    <property type="match status" value="1"/>
</dbReference>
<dbReference type="Pfam" id="PF23046">
    <property type="entry name" value="tSH3-B_UBE2O"/>
    <property type="match status" value="1"/>
</dbReference>
<keyword evidence="1" id="KW-0808">Transferase</keyword>
<dbReference type="SUPFAM" id="SSF54495">
    <property type="entry name" value="UBC-like"/>
    <property type="match status" value="1"/>
</dbReference>
<feature type="compositionally biased region" description="Low complexity" evidence="3">
    <location>
        <begin position="685"/>
        <end position="699"/>
    </location>
</feature>
<dbReference type="InterPro" id="IPR016135">
    <property type="entry name" value="UBQ-conjugating_enzyme/RWD"/>
</dbReference>
<dbReference type="EMBL" id="JALJOR010000017">
    <property type="protein sequence ID" value="KAK9804890.1"/>
    <property type="molecule type" value="Genomic_DNA"/>
</dbReference>
<evidence type="ECO:0000256" key="1">
    <source>
        <dbReference type="ARBA" id="ARBA00022679"/>
    </source>
</evidence>
<feature type="compositionally biased region" description="Acidic residues" evidence="3">
    <location>
        <begin position="595"/>
        <end position="606"/>
    </location>
</feature>
<organism evidence="5 6">
    <name type="scientific">[Myrmecia] bisecta</name>
    <dbReference type="NCBI Taxonomy" id="41462"/>
    <lineage>
        <taxon>Eukaryota</taxon>
        <taxon>Viridiplantae</taxon>
        <taxon>Chlorophyta</taxon>
        <taxon>core chlorophytes</taxon>
        <taxon>Trebouxiophyceae</taxon>
        <taxon>Trebouxiales</taxon>
        <taxon>Trebouxiaceae</taxon>
        <taxon>Myrmecia</taxon>
    </lineage>
</organism>
<gene>
    <name evidence="5" type="ORF">WJX72_010490</name>
</gene>
<feature type="compositionally biased region" description="Low complexity" evidence="3">
    <location>
        <begin position="607"/>
        <end position="620"/>
    </location>
</feature>
<dbReference type="InterPro" id="IPR057733">
    <property type="entry name" value="UBE2O-like_SH3-B"/>
</dbReference>